<evidence type="ECO:0000313" key="4">
    <source>
        <dbReference type="Proteomes" id="UP000184543"/>
    </source>
</evidence>
<keyword evidence="4" id="KW-1185">Reference proteome</keyword>
<feature type="region of interest" description="Disordered" evidence="1">
    <location>
        <begin position="21"/>
        <end position="52"/>
    </location>
</feature>
<protein>
    <recommendedName>
        <fullName evidence="5">Secreted protein</fullName>
    </recommendedName>
</protein>
<organism evidence="3 4">
    <name type="scientific">Pseudozobellia thermophila</name>
    <dbReference type="NCBI Taxonomy" id="192903"/>
    <lineage>
        <taxon>Bacteria</taxon>
        <taxon>Pseudomonadati</taxon>
        <taxon>Bacteroidota</taxon>
        <taxon>Flavobacteriia</taxon>
        <taxon>Flavobacteriales</taxon>
        <taxon>Flavobacteriaceae</taxon>
        <taxon>Pseudozobellia</taxon>
    </lineage>
</organism>
<evidence type="ECO:0000256" key="2">
    <source>
        <dbReference type="SAM" id="SignalP"/>
    </source>
</evidence>
<reference evidence="4" key="1">
    <citation type="submission" date="2016-11" db="EMBL/GenBank/DDBJ databases">
        <authorList>
            <person name="Varghese N."/>
            <person name="Submissions S."/>
        </authorList>
    </citation>
    <scope>NUCLEOTIDE SEQUENCE [LARGE SCALE GENOMIC DNA]</scope>
    <source>
        <strain evidence="4">DSM 19858</strain>
    </source>
</reference>
<accession>A0A1M6EX58</accession>
<evidence type="ECO:0008006" key="5">
    <source>
        <dbReference type="Google" id="ProtNLM"/>
    </source>
</evidence>
<feature type="signal peptide" evidence="2">
    <location>
        <begin position="1"/>
        <end position="25"/>
    </location>
</feature>
<dbReference type="AlphaFoldDB" id="A0A1M6EX58"/>
<dbReference type="RefSeq" id="WP_170863125.1">
    <property type="nucleotide sequence ID" value="NZ_FQYU01000002.1"/>
</dbReference>
<dbReference type="EMBL" id="FQYU01000002">
    <property type="protein sequence ID" value="SHI90010.1"/>
    <property type="molecule type" value="Genomic_DNA"/>
</dbReference>
<dbReference type="Proteomes" id="UP000184543">
    <property type="component" value="Unassembled WGS sequence"/>
</dbReference>
<gene>
    <name evidence="3" type="ORF">SAMN04488513_102213</name>
</gene>
<proteinExistence type="predicted"/>
<feature type="compositionally biased region" description="Basic and acidic residues" evidence="1">
    <location>
        <begin position="34"/>
        <end position="52"/>
    </location>
</feature>
<evidence type="ECO:0000313" key="3">
    <source>
        <dbReference type="EMBL" id="SHI90010.1"/>
    </source>
</evidence>
<feature type="chain" id="PRO_5012115902" description="Secreted protein" evidence="2">
    <location>
        <begin position="26"/>
        <end position="52"/>
    </location>
</feature>
<dbReference type="STRING" id="192903.SAMN04488513_102213"/>
<evidence type="ECO:0000256" key="1">
    <source>
        <dbReference type="SAM" id="MobiDB-lite"/>
    </source>
</evidence>
<dbReference type="PROSITE" id="PS51257">
    <property type="entry name" value="PROKAR_LIPOPROTEIN"/>
    <property type="match status" value="1"/>
</dbReference>
<sequence length="52" mass="5634">MRKIVFGLLACVTLLAVSCETSSTADDDSVYETHSIDKKTAQTEDDARKGRG</sequence>
<name>A0A1M6EX58_9FLAO</name>
<keyword evidence="2" id="KW-0732">Signal</keyword>